<dbReference type="PANTHER" id="PTHR24301:SF2">
    <property type="entry name" value="THROMBOXANE-A SYNTHASE"/>
    <property type="match status" value="1"/>
</dbReference>
<evidence type="ECO:0000256" key="1">
    <source>
        <dbReference type="RuleBase" id="RU000461"/>
    </source>
</evidence>
<keyword evidence="1" id="KW-0560">Oxidoreductase</keyword>
<dbReference type="PROSITE" id="PS00086">
    <property type="entry name" value="CYTOCHROME_P450"/>
    <property type="match status" value="1"/>
</dbReference>
<dbReference type="InterPro" id="IPR002401">
    <property type="entry name" value="Cyt_P450_E_grp-I"/>
</dbReference>
<dbReference type="Proteomes" id="UP000715965">
    <property type="component" value="Unassembled WGS sequence"/>
</dbReference>
<proteinExistence type="inferred from homology"/>
<reference evidence="2 3" key="1">
    <citation type="submission" date="2020-10" db="EMBL/GenBank/DDBJ databases">
        <title>Draft genome of Ramlibacter aquaticus LMG 30558.</title>
        <authorList>
            <person name="Props R."/>
        </authorList>
    </citation>
    <scope>NUCLEOTIDE SEQUENCE [LARGE SCALE GENOMIC DNA]</scope>
    <source>
        <strain evidence="2 3">LMG 30558</strain>
    </source>
</reference>
<dbReference type="EMBL" id="JADDOJ010000106">
    <property type="protein sequence ID" value="MBE7942525.1"/>
    <property type="molecule type" value="Genomic_DNA"/>
</dbReference>
<accession>A0ABR9SJJ4</accession>
<keyword evidence="1" id="KW-0503">Monooxygenase</keyword>
<name>A0ABR9SJJ4_9BURK</name>
<sequence length="480" mass="53214">MSEPAARARDWNELPGPPRWPLLGNALQLGGKRMHLRLEDWARRYGKVYRLAIGPRRFFVISDPEAIARVLRNRPEGFKRSARLESVSRRMGFLGLFSANGETWKRQRPMVLGSFDPTHIRDFFPTLVTVTQRLQRRWLAAAQEGRAVDLQAELMLYTVDVTAALAFGEDINTLEAPQAQRIQQHLNQVFPALVRQLFTAFPALQRLQPGRQRELQVHLDAIRAAVQGFIAKTRDKLAAEPALRDKPTNLIQALVAARDRDATLTDEDVSGNVLTMLLAGEDTTANTLAWMTWLLAMHPEAQARARAEARAVLAGRPCADSTEALAEMDYIDACAQEAMRLKPVAPLIGAEAQKDQEVEGVRVRAGELVFCLMRPGAVDEARFGEAQQFRPERWLRGEGDAAQSLNSAKRVVMPFGAGPRMCPGRYLALAEIKMAASMLLANFEIVSVATEDGGAPEEHVSLTMYPAGLRMRLKPLAAGA</sequence>
<dbReference type="InterPro" id="IPR036396">
    <property type="entry name" value="Cyt_P450_sf"/>
</dbReference>
<dbReference type="PRINTS" id="PR00463">
    <property type="entry name" value="EP450I"/>
</dbReference>
<evidence type="ECO:0000313" key="3">
    <source>
        <dbReference type="Proteomes" id="UP000715965"/>
    </source>
</evidence>
<evidence type="ECO:0000313" key="2">
    <source>
        <dbReference type="EMBL" id="MBE7942525.1"/>
    </source>
</evidence>
<dbReference type="Pfam" id="PF00067">
    <property type="entry name" value="p450"/>
    <property type="match status" value="1"/>
</dbReference>
<dbReference type="PANTHER" id="PTHR24301">
    <property type="entry name" value="THROMBOXANE-A SYNTHASE"/>
    <property type="match status" value="1"/>
</dbReference>
<gene>
    <name evidence="2" type="ORF">IM725_18310</name>
</gene>
<dbReference type="InterPro" id="IPR017972">
    <property type="entry name" value="Cyt_P450_CS"/>
</dbReference>
<dbReference type="SUPFAM" id="SSF48264">
    <property type="entry name" value="Cytochrome P450"/>
    <property type="match status" value="1"/>
</dbReference>
<protein>
    <submittedName>
        <fullName evidence="2">Cytochrome P450</fullName>
    </submittedName>
</protein>
<keyword evidence="1" id="KW-0349">Heme</keyword>
<organism evidence="2 3">
    <name type="scientific">Ramlibacter aquaticus</name>
    <dbReference type="NCBI Taxonomy" id="2780094"/>
    <lineage>
        <taxon>Bacteria</taxon>
        <taxon>Pseudomonadati</taxon>
        <taxon>Pseudomonadota</taxon>
        <taxon>Betaproteobacteria</taxon>
        <taxon>Burkholderiales</taxon>
        <taxon>Comamonadaceae</taxon>
        <taxon>Ramlibacter</taxon>
    </lineage>
</organism>
<keyword evidence="3" id="KW-1185">Reference proteome</keyword>
<keyword evidence="1" id="KW-0408">Iron</keyword>
<keyword evidence="1" id="KW-0479">Metal-binding</keyword>
<dbReference type="PRINTS" id="PR00385">
    <property type="entry name" value="P450"/>
</dbReference>
<dbReference type="Gene3D" id="1.10.630.10">
    <property type="entry name" value="Cytochrome P450"/>
    <property type="match status" value="1"/>
</dbReference>
<comment type="caution">
    <text evidence="2">The sequence shown here is derived from an EMBL/GenBank/DDBJ whole genome shotgun (WGS) entry which is preliminary data.</text>
</comment>
<dbReference type="InterPro" id="IPR001128">
    <property type="entry name" value="Cyt_P450"/>
</dbReference>
<comment type="similarity">
    <text evidence="1">Belongs to the cytochrome P450 family.</text>
</comment>
<dbReference type="RefSeq" id="WP_193782077.1">
    <property type="nucleotide sequence ID" value="NZ_JADDOJ010000106.1"/>
</dbReference>